<comment type="subcellular location">
    <subcellularLocation>
        <location evidence="1">Cell membrane</location>
        <topology evidence="1">Peripheral membrane protein</topology>
    </subcellularLocation>
</comment>
<keyword evidence="5" id="KW-0408">Iron</keyword>
<dbReference type="InterPro" id="IPR051535">
    <property type="entry name" value="Siderophore_ABC-ATPase"/>
</dbReference>
<name>A0ABU8BUQ6_9RHOB</name>
<dbReference type="CDD" id="cd00267">
    <property type="entry name" value="ABC_ATPase"/>
    <property type="match status" value="1"/>
</dbReference>
<dbReference type="EMBL" id="JBALHR010000004">
    <property type="protein sequence ID" value="MEH7828437.1"/>
    <property type="molecule type" value="Genomic_DNA"/>
</dbReference>
<evidence type="ECO:0000313" key="9">
    <source>
        <dbReference type="EMBL" id="MEH7828437.1"/>
    </source>
</evidence>
<protein>
    <submittedName>
        <fullName evidence="9">AAA family ATPase</fullName>
    </submittedName>
</protein>
<dbReference type="RefSeq" id="WP_335422372.1">
    <property type="nucleotide sequence ID" value="NZ_JBALHR010000004.1"/>
</dbReference>
<evidence type="ECO:0000256" key="1">
    <source>
        <dbReference type="ARBA" id="ARBA00004202"/>
    </source>
</evidence>
<dbReference type="InterPro" id="IPR027417">
    <property type="entry name" value="P-loop_NTPase"/>
</dbReference>
<organism evidence="9 10">
    <name type="scientific">Gemmobacter denitrificans</name>
    <dbReference type="NCBI Taxonomy" id="3123040"/>
    <lineage>
        <taxon>Bacteria</taxon>
        <taxon>Pseudomonadati</taxon>
        <taxon>Pseudomonadota</taxon>
        <taxon>Alphaproteobacteria</taxon>
        <taxon>Rhodobacterales</taxon>
        <taxon>Paracoccaceae</taxon>
        <taxon>Gemmobacter</taxon>
    </lineage>
</organism>
<evidence type="ECO:0000256" key="4">
    <source>
        <dbReference type="ARBA" id="ARBA00022496"/>
    </source>
</evidence>
<dbReference type="InterPro" id="IPR038729">
    <property type="entry name" value="Rad50/SbcC_AAA"/>
</dbReference>
<dbReference type="PANTHER" id="PTHR42771:SF2">
    <property type="entry name" value="IRON(3+)-HYDROXAMATE IMPORT ATP-BINDING PROTEIN FHUC"/>
    <property type="match status" value="1"/>
</dbReference>
<dbReference type="InterPro" id="IPR003959">
    <property type="entry name" value="ATPase_AAA_core"/>
</dbReference>
<evidence type="ECO:0000259" key="8">
    <source>
        <dbReference type="SMART" id="SM00382"/>
    </source>
</evidence>
<feature type="domain" description="AAA+ ATPase" evidence="8">
    <location>
        <begin position="46"/>
        <end position="221"/>
    </location>
</feature>
<evidence type="ECO:0000256" key="7">
    <source>
        <dbReference type="ARBA" id="ARBA00023136"/>
    </source>
</evidence>
<evidence type="ECO:0000256" key="5">
    <source>
        <dbReference type="ARBA" id="ARBA00023004"/>
    </source>
</evidence>
<dbReference type="Proteomes" id="UP001431963">
    <property type="component" value="Unassembled WGS sequence"/>
</dbReference>
<dbReference type="SUPFAM" id="SSF52540">
    <property type="entry name" value="P-loop containing nucleoside triphosphate hydrolases"/>
    <property type="match status" value="1"/>
</dbReference>
<keyword evidence="4" id="KW-0410">Iron transport</keyword>
<keyword evidence="7" id="KW-0472">Membrane</keyword>
<dbReference type="Pfam" id="PF13304">
    <property type="entry name" value="AAA_21"/>
    <property type="match status" value="1"/>
</dbReference>
<comment type="caution">
    <text evidence="9">The sequence shown here is derived from an EMBL/GenBank/DDBJ whole genome shotgun (WGS) entry which is preliminary data.</text>
</comment>
<keyword evidence="10" id="KW-1185">Reference proteome</keyword>
<proteinExistence type="predicted"/>
<evidence type="ECO:0000256" key="2">
    <source>
        <dbReference type="ARBA" id="ARBA00022448"/>
    </source>
</evidence>
<evidence type="ECO:0000256" key="6">
    <source>
        <dbReference type="ARBA" id="ARBA00023065"/>
    </source>
</evidence>
<dbReference type="Pfam" id="PF13476">
    <property type="entry name" value="AAA_23"/>
    <property type="match status" value="1"/>
</dbReference>
<keyword evidence="3" id="KW-1003">Cell membrane</keyword>
<dbReference type="PANTHER" id="PTHR42771">
    <property type="entry name" value="IRON(3+)-HYDROXAMATE IMPORT ATP-BINDING PROTEIN FHUC"/>
    <property type="match status" value="1"/>
</dbReference>
<dbReference type="SMART" id="SM00382">
    <property type="entry name" value="AAA"/>
    <property type="match status" value="1"/>
</dbReference>
<dbReference type="InterPro" id="IPR003593">
    <property type="entry name" value="AAA+_ATPase"/>
</dbReference>
<reference evidence="9" key="1">
    <citation type="submission" date="2024-02" db="EMBL/GenBank/DDBJ databases">
        <title>Genome sequences of strain Gemmobacter sp. JM10B15.</title>
        <authorList>
            <person name="Zhang M."/>
        </authorList>
    </citation>
    <scope>NUCLEOTIDE SEQUENCE</scope>
    <source>
        <strain evidence="9">JM10B15</strain>
    </source>
</reference>
<gene>
    <name evidence="9" type="ORF">V6590_09750</name>
</gene>
<keyword evidence="2" id="KW-0813">Transport</keyword>
<evidence type="ECO:0000256" key="3">
    <source>
        <dbReference type="ARBA" id="ARBA00022475"/>
    </source>
</evidence>
<accession>A0ABU8BUQ6</accession>
<evidence type="ECO:0000313" key="10">
    <source>
        <dbReference type="Proteomes" id="UP001431963"/>
    </source>
</evidence>
<sequence length="261" mass="28828">MARRPPRLPAPFLRRVAFLPDAGMDRSTYPFTLPFLRDPDWEMTFDQPVTIIVGENGTGKSTLIEGLAELAGYDQAGGGKGYRPVRHDRALENSGADLASVWRASWLPKVTDGWFFRAESFFSVARYLDETAQDGGGAPPDFLSHSHGEGFLRVFAERCSRPGLYLMDEPESALSPQRQLDLLAILARVQQSATAQVILATHSPILMALPGARLLQLTRFGLDPVDLRQTRHFLTLAAFCRDPEGFVAEALADRAQDPAMD</sequence>
<keyword evidence="6" id="KW-0406">Ion transport</keyword>
<dbReference type="Gene3D" id="3.40.50.300">
    <property type="entry name" value="P-loop containing nucleotide triphosphate hydrolases"/>
    <property type="match status" value="2"/>
</dbReference>